<evidence type="ECO:0000313" key="4">
    <source>
        <dbReference type="Proteomes" id="UP000325462"/>
    </source>
</evidence>
<organism evidence="3 4">
    <name type="scientific">Staphylococcus lugdunensis</name>
    <dbReference type="NCBI Taxonomy" id="28035"/>
    <lineage>
        <taxon>Bacteria</taxon>
        <taxon>Bacillati</taxon>
        <taxon>Bacillota</taxon>
        <taxon>Bacilli</taxon>
        <taxon>Bacillales</taxon>
        <taxon>Staphylococcaceae</taxon>
        <taxon>Staphylococcus</taxon>
    </lineage>
</organism>
<reference evidence="3 4" key="1">
    <citation type="submission" date="2019-07" db="EMBL/GenBank/DDBJ databases">
        <title>Comparative genome analysis of staphylococcus lugdunensis shows clonal complex-dependent diversity of the putative virulence factor, ess/type vii locus.</title>
        <authorList>
            <person name="Lebeurre J."/>
            <person name="Dahyot S."/>
            <person name="Diene S."/>
            <person name="Paulay A."/>
            <person name="Aubourg M."/>
            <person name="Argemi X."/>
            <person name="Giard J.-C."/>
            <person name="Tournier I."/>
            <person name="Francois P."/>
            <person name="Pestel-Caron M."/>
        </authorList>
    </citation>
    <scope>NUCLEOTIDE SEQUENCE [LARGE SCALE GENOMIC DNA]</scope>
    <source>
        <strain evidence="3 4">SL13</strain>
    </source>
</reference>
<dbReference type="RefSeq" id="WP_002479226.1">
    <property type="nucleotide sequence ID" value="NZ_CP020735.1"/>
</dbReference>
<name>A0ABX6BSS7_STALU</name>
<keyword evidence="4" id="KW-1185">Reference proteome</keyword>
<proteinExistence type="predicted"/>
<feature type="region of interest" description="Disordered" evidence="1">
    <location>
        <begin position="58"/>
        <end position="82"/>
    </location>
</feature>
<protein>
    <recommendedName>
        <fullName evidence="5">Glycine zipper family protein</fullName>
    </recommendedName>
</protein>
<sequence>MNKTWYKNNKYTLSYMIIFGVILSFIFGIPLGTGFGVAIGVSTGVALGQAKQVSVGAPTKSISRRNSSSKASWGRHKHSKTD</sequence>
<evidence type="ECO:0000313" key="3">
    <source>
        <dbReference type="EMBL" id="QEX38110.1"/>
    </source>
</evidence>
<keyword evidence="2" id="KW-0812">Transmembrane</keyword>
<feature type="compositionally biased region" description="Basic residues" evidence="1">
    <location>
        <begin position="73"/>
        <end position="82"/>
    </location>
</feature>
<keyword evidence="2" id="KW-0472">Membrane</keyword>
<feature type="compositionally biased region" description="Low complexity" evidence="1">
    <location>
        <begin position="60"/>
        <end position="72"/>
    </location>
</feature>
<evidence type="ECO:0000256" key="1">
    <source>
        <dbReference type="SAM" id="MobiDB-lite"/>
    </source>
</evidence>
<feature type="transmembrane region" description="Helical" evidence="2">
    <location>
        <begin position="12"/>
        <end position="39"/>
    </location>
</feature>
<evidence type="ECO:0008006" key="5">
    <source>
        <dbReference type="Google" id="ProtNLM"/>
    </source>
</evidence>
<keyword evidence="2" id="KW-1133">Transmembrane helix</keyword>
<dbReference type="EMBL" id="CP041722">
    <property type="protein sequence ID" value="QEX38110.1"/>
    <property type="molecule type" value="Genomic_DNA"/>
</dbReference>
<dbReference type="Proteomes" id="UP000325462">
    <property type="component" value="Chromosome"/>
</dbReference>
<accession>A0ABX6BSS7</accession>
<gene>
    <name evidence="3" type="ORF">FO454_03885</name>
</gene>
<evidence type="ECO:0000256" key="2">
    <source>
        <dbReference type="SAM" id="Phobius"/>
    </source>
</evidence>